<evidence type="ECO:0000256" key="6">
    <source>
        <dbReference type="ARBA" id="ARBA00022989"/>
    </source>
</evidence>
<keyword evidence="7 8" id="KW-0472">Membrane</keyword>
<evidence type="ECO:0000256" key="1">
    <source>
        <dbReference type="ARBA" id="ARBA00004651"/>
    </source>
</evidence>
<dbReference type="GO" id="GO:0048473">
    <property type="term" value="P:D-methionine transmembrane transport"/>
    <property type="evidence" value="ECO:0007669"/>
    <property type="project" value="TreeGrafter"/>
</dbReference>
<comment type="caution">
    <text evidence="10">The sequence shown here is derived from an EMBL/GenBank/DDBJ whole genome shotgun (WGS) entry which is preliminary data.</text>
</comment>
<dbReference type="AlphaFoldDB" id="A0A2P7Q1Q0"/>
<dbReference type="Gene3D" id="1.10.3720.10">
    <property type="entry name" value="MetI-like"/>
    <property type="match status" value="1"/>
</dbReference>
<reference evidence="10" key="1">
    <citation type="thesis" date="2015" institute="Rutgers" country="The State University of New Jersey, 14 College Farm Rd., New Brunswick, NJ, USA">
        <title>Ammonia toxicity in bacteria and its implications for treatment of and resource recovery from highly nitrogenous organic wastes.</title>
        <authorList>
            <person name="Luther A.K."/>
        </authorList>
    </citation>
    <scope>NUCLEOTIDE SEQUENCE</scope>
    <source>
        <strain evidence="10">RT-10B</strain>
    </source>
</reference>
<evidence type="ECO:0000256" key="8">
    <source>
        <dbReference type="RuleBase" id="RU363032"/>
    </source>
</evidence>
<evidence type="ECO:0000256" key="4">
    <source>
        <dbReference type="ARBA" id="ARBA00022475"/>
    </source>
</evidence>
<gene>
    <name evidence="10" type="ORF">UF10_04590</name>
</gene>
<evidence type="ECO:0000313" key="10">
    <source>
        <dbReference type="EMBL" id="PSJ31889.1"/>
    </source>
</evidence>
<dbReference type="Pfam" id="PF00528">
    <property type="entry name" value="BPD_transp_1"/>
    <property type="match status" value="1"/>
</dbReference>
<evidence type="ECO:0000256" key="2">
    <source>
        <dbReference type="ARBA" id="ARBA00007069"/>
    </source>
</evidence>
<dbReference type="RefSeq" id="WP_106776649.1">
    <property type="nucleotide sequence ID" value="NZ_JBGGGQ010000001.1"/>
</dbReference>
<dbReference type="OrthoDB" id="9793490at2"/>
<feature type="transmembrane region" description="Helical" evidence="8">
    <location>
        <begin position="148"/>
        <end position="170"/>
    </location>
</feature>
<evidence type="ECO:0000256" key="7">
    <source>
        <dbReference type="ARBA" id="ARBA00023136"/>
    </source>
</evidence>
<dbReference type="FunFam" id="1.10.3720.10:FF:000002">
    <property type="entry name" value="D-methionine ABC transporter permease MetI"/>
    <property type="match status" value="1"/>
</dbReference>
<name>A0A2P7Q1Q0_9FIRM</name>
<keyword evidence="6 8" id="KW-1133">Transmembrane helix</keyword>
<dbReference type="PANTHER" id="PTHR30450:SF1">
    <property type="entry name" value="D-METHIONINE TRANSPORT SYSTEM PERMEASE PROTEIN METI-RELATED"/>
    <property type="match status" value="1"/>
</dbReference>
<dbReference type="InterPro" id="IPR051322">
    <property type="entry name" value="AA_ABC_Transporter_Permease"/>
</dbReference>
<dbReference type="PROSITE" id="PS50928">
    <property type="entry name" value="ABC_TM1"/>
    <property type="match status" value="1"/>
</dbReference>
<dbReference type="Proteomes" id="UP000241434">
    <property type="component" value="Unassembled WGS sequence"/>
</dbReference>
<evidence type="ECO:0000313" key="11">
    <source>
        <dbReference type="Proteomes" id="UP000241434"/>
    </source>
</evidence>
<dbReference type="GO" id="GO:0005886">
    <property type="term" value="C:plasma membrane"/>
    <property type="evidence" value="ECO:0007669"/>
    <property type="project" value="UniProtKB-SubCell"/>
</dbReference>
<evidence type="ECO:0000256" key="5">
    <source>
        <dbReference type="ARBA" id="ARBA00022692"/>
    </source>
</evidence>
<organism evidence="10 11">
    <name type="scientific">Peptostreptococcus russellii</name>
    <dbReference type="NCBI Taxonomy" id="215200"/>
    <lineage>
        <taxon>Bacteria</taxon>
        <taxon>Bacillati</taxon>
        <taxon>Bacillota</taxon>
        <taxon>Clostridia</taxon>
        <taxon>Peptostreptococcales</taxon>
        <taxon>Peptostreptococcaceae</taxon>
        <taxon>Peptostreptococcus</taxon>
    </lineage>
</organism>
<accession>A0A2P7Q1Q0</accession>
<feature type="domain" description="ABC transmembrane type-1" evidence="9">
    <location>
        <begin position="15"/>
        <end position="209"/>
    </location>
</feature>
<dbReference type="InterPro" id="IPR000515">
    <property type="entry name" value="MetI-like"/>
</dbReference>
<protein>
    <submittedName>
        <fullName evidence="10">Methionine ABC transporter permease</fullName>
    </submittedName>
</protein>
<comment type="similarity">
    <text evidence="2">Belongs to the binding-protein-dependent transport system permease family. CysTW subfamily.</text>
</comment>
<feature type="transmembrane region" description="Helical" evidence="8">
    <location>
        <begin position="20"/>
        <end position="42"/>
    </location>
</feature>
<evidence type="ECO:0000259" key="9">
    <source>
        <dbReference type="PROSITE" id="PS50928"/>
    </source>
</evidence>
<evidence type="ECO:0000256" key="3">
    <source>
        <dbReference type="ARBA" id="ARBA00022448"/>
    </source>
</evidence>
<dbReference type="InterPro" id="IPR035906">
    <property type="entry name" value="MetI-like_sf"/>
</dbReference>
<keyword evidence="11" id="KW-1185">Reference proteome</keyword>
<keyword evidence="4" id="KW-1003">Cell membrane</keyword>
<feature type="transmembrane region" description="Helical" evidence="8">
    <location>
        <begin position="54"/>
        <end position="80"/>
    </location>
</feature>
<proteinExistence type="inferred from homology"/>
<dbReference type="CDD" id="cd06261">
    <property type="entry name" value="TM_PBP2"/>
    <property type="match status" value="1"/>
</dbReference>
<dbReference type="EMBL" id="JYGE01000003">
    <property type="protein sequence ID" value="PSJ31889.1"/>
    <property type="molecule type" value="Genomic_DNA"/>
</dbReference>
<keyword evidence="5 8" id="KW-0812">Transmembrane</keyword>
<dbReference type="SUPFAM" id="SSF161098">
    <property type="entry name" value="MetI-like"/>
    <property type="match status" value="1"/>
</dbReference>
<keyword evidence="3 8" id="KW-0813">Transport</keyword>
<sequence length="217" mass="23322">MSFSDYFKNLFPSAMVQTMYMILVPTIIASVLGFIIAIVLFTTKEDGLKPNKSVNRVLGLIVNILRSFPFMILIVAMIPITRMIVGTSIGETAAIVPITVGSAPFIARLIESSLDEVDKGLIEAARSFGATNTQIIFKVMVKEATPSIITGITLSAITILGYTAMAGAVGAGGLGNVALMYGYQQFDKNVMIFTVVSLVVVVQIIQGLGDFLYKKLK</sequence>
<comment type="subcellular location">
    <subcellularLocation>
        <location evidence="1 8">Cell membrane</location>
        <topology evidence="1 8">Multi-pass membrane protein</topology>
    </subcellularLocation>
</comment>
<dbReference type="PANTHER" id="PTHR30450">
    <property type="entry name" value="ABC TRANSPORTER PERMEASE"/>
    <property type="match status" value="1"/>
</dbReference>
<feature type="transmembrane region" description="Helical" evidence="8">
    <location>
        <begin position="190"/>
        <end position="213"/>
    </location>
</feature>